<reference evidence="3" key="1">
    <citation type="submission" date="2021-05" db="EMBL/GenBank/DDBJ databases">
        <authorList>
            <person name="Tigano A."/>
        </authorList>
    </citation>
    <scope>NUCLEOTIDE SEQUENCE</scope>
</reference>
<evidence type="ECO:0000313" key="3">
    <source>
        <dbReference type="EMBL" id="CAG6015875.1"/>
    </source>
</evidence>
<sequence length="1432" mass="153915">MFGPSGGFDCPPPGVGPQLLSSAVSGSEYPLHSRRMKAHAPPPPPAPQPAPRHIFRNSEPDVGRTSAMDAKENILRPSVDLYLTLPQGNRISVTEDGSKALMDLLVELCSRHHLNPSLHTLELLSPEGHSLGFRPNACLGSLNVACVLIKEKALEEKVPRRPAPKVPEKTVRLMVNYHVSQKAVVRVNPLAPLQALIPVICSKCDFDPAHVLLLKDGASGHELPLNKSLTELGIKELYVHDQSTVFQLKTASAPALNYSDSICSSTVNLGRPQKKGLLGIFPFSGRKSKGLTTVSEIHCIEALPGTFDQSQSISNISRISTKTETKKRRAPAPPGAPTPSMGHAGFESNQLRKRKAPAPPPTPSSITQESDYTSTPAAPTPESPTIEIPTPVYHSKVKQSAKIPNASVGVQMVKPSPLKIPVQPPPVHKASPTHSCPSTSSSTSDSLAVQDSSSELCQSLDDSDTDLELSGSRCSTTSTASSSVKVQPAAKSSSSTMPKSPSSRSAHNKDGDTSDSSSRSETESALNLKLDEVENNRHSAIAWLYSMQSSTGRGPKHQNEEPETLSLDSSSLPDQGYAASEGMVEGEESGPVSSPSDTQPTSPDGSFSMDGGRARGEKLLQQYRDNSSDSDEGCASWRSIHRHNDTRHQTQSVESNEDDSELTTQLHQTLADLEEDLAAQDCSYTLSTNSDEVPVSVVDVDVPVTAIDEVLEDYEHDIIQPGVKSLTRTESAGSKGSAFCHKSKVEPQNKNNNAYTTAVSDKRSLEQSEQHRILLDDKSPGDLKEEKITEKNLIDTNSVKTVKDTKKTSSAKSDVKIKKNGTNGEKNPDLMHREYRGTSHGKITCNMTSRLGMKTFTVVPPKPVVTPDATLQSAVTPTAGAIKIDDQGNMVKLGIFNYKVRRSPESENDEDFSLPRKAKAFWSSNERQENAMAQRKTQRTDHLDSGPTGGMEATLKSSNTEHQNTSAVSVHAQMFQPKLVVEEEVKKPPIVVKVTNKSWAGVEGNISTSKHVQLPNSKSTVPPPLPPDLKMDLSFLKPPRRTSSQYVASALTKYTPKTSAKPSSTPTIPDLSSSKTQTATGFQISGQSREVTSTTSSLSDNRQNFSSSSPSPGPKRSMSYQEYVSDCQRDVGEVKLERKGFVHSTVSTKECSDFLVTEASRNNPNHSTGSTQMRVAASNNIKCQIKHTQPSSPSSTTSSAPHFFSKPPTAPKITSPGQGSRVITKAGPDVSSDGNPQTTVTISNSDVTSGPGAVTVFGPVKKFKPVIQRSVEKDTSLHSSLMEAIQTSGARDKLKKISTSGPSTMKVAYVDEETERSALLAAIRAQSSSGRLRKTKSEAASELQQFRKAAFEEEKSVGSSLFPLPLTSSSPVFNPIPPPSMVAPPPPPPVLSQNKPTAVAYPNAHSPVNPASAREAMLEAIRSGSAAERLKK</sequence>
<feature type="compositionally biased region" description="Pro residues" evidence="1">
    <location>
        <begin position="1374"/>
        <end position="1390"/>
    </location>
</feature>
<dbReference type="CDD" id="cd21800">
    <property type="entry name" value="WH2_Wb_Cobl"/>
    <property type="match status" value="1"/>
</dbReference>
<dbReference type="GO" id="GO:0044294">
    <property type="term" value="C:dendritic growth cone"/>
    <property type="evidence" value="ECO:0007669"/>
    <property type="project" value="TreeGrafter"/>
</dbReference>
<dbReference type="GO" id="GO:0003785">
    <property type="term" value="F:actin monomer binding"/>
    <property type="evidence" value="ECO:0007669"/>
    <property type="project" value="InterPro"/>
</dbReference>
<feature type="region of interest" description="Disordered" evidence="1">
    <location>
        <begin position="1368"/>
        <end position="1407"/>
    </location>
</feature>
<feature type="region of interest" description="Disordered" evidence="1">
    <location>
        <begin position="1"/>
        <end position="66"/>
    </location>
</feature>
<dbReference type="CDD" id="cd21799">
    <property type="entry name" value="WH2_Wa_Cobl"/>
    <property type="match status" value="1"/>
</dbReference>
<dbReference type="PANTHER" id="PTHR47008:SF1">
    <property type="entry name" value="PROTEIN CORDON-BLEU"/>
    <property type="match status" value="1"/>
</dbReference>
<feature type="region of interest" description="Disordered" evidence="1">
    <location>
        <begin position="1055"/>
        <end position="1120"/>
    </location>
</feature>
<feature type="compositionally biased region" description="Low complexity" evidence="1">
    <location>
        <begin position="432"/>
        <end position="454"/>
    </location>
</feature>
<dbReference type="OrthoDB" id="8882621at2759"/>
<feature type="compositionally biased region" description="Polar residues" evidence="1">
    <location>
        <begin position="1055"/>
        <end position="1095"/>
    </location>
</feature>
<feature type="compositionally biased region" description="Low complexity" evidence="1">
    <location>
        <begin position="468"/>
        <end position="505"/>
    </location>
</feature>
<dbReference type="Proteomes" id="UP000677803">
    <property type="component" value="Unassembled WGS sequence"/>
</dbReference>
<dbReference type="PROSITE" id="PS51082">
    <property type="entry name" value="WH2"/>
    <property type="match status" value="1"/>
</dbReference>
<feature type="region of interest" description="Disordered" evidence="1">
    <location>
        <begin position="1185"/>
        <end position="1251"/>
    </location>
</feature>
<evidence type="ECO:0000313" key="4">
    <source>
        <dbReference type="Proteomes" id="UP000677803"/>
    </source>
</evidence>
<feature type="region of interest" description="Disordered" evidence="1">
    <location>
        <begin position="745"/>
        <end position="780"/>
    </location>
</feature>
<feature type="region of interest" description="Disordered" evidence="1">
    <location>
        <begin position="549"/>
        <end position="664"/>
    </location>
</feature>
<dbReference type="GO" id="GO:0044295">
    <property type="term" value="C:axonal growth cone"/>
    <property type="evidence" value="ECO:0007669"/>
    <property type="project" value="TreeGrafter"/>
</dbReference>
<feature type="region of interest" description="Disordered" evidence="1">
    <location>
        <begin position="416"/>
        <end position="533"/>
    </location>
</feature>
<dbReference type="GO" id="GO:1990357">
    <property type="term" value="C:terminal web"/>
    <property type="evidence" value="ECO:0007669"/>
    <property type="project" value="TreeGrafter"/>
</dbReference>
<dbReference type="GO" id="GO:0030041">
    <property type="term" value="P:actin filament polymerization"/>
    <property type="evidence" value="ECO:0007669"/>
    <property type="project" value="TreeGrafter"/>
</dbReference>
<dbReference type="Pfam" id="PF09469">
    <property type="entry name" value="Cobl"/>
    <property type="match status" value="1"/>
</dbReference>
<evidence type="ECO:0000259" key="2">
    <source>
        <dbReference type="PROSITE" id="PS51082"/>
    </source>
</evidence>
<feature type="compositionally biased region" description="Low complexity" evidence="1">
    <location>
        <begin position="1190"/>
        <end position="1199"/>
    </location>
</feature>
<feature type="compositionally biased region" description="Polar residues" evidence="1">
    <location>
        <begin position="1232"/>
        <end position="1248"/>
    </location>
</feature>
<dbReference type="InterPro" id="IPR039895">
    <property type="entry name" value="COBL-like"/>
</dbReference>
<dbReference type="GO" id="GO:0005884">
    <property type="term" value="C:actin filament"/>
    <property type="evidence" value="ECO:0007669"/>
    <property type="project" value="TreeGrafter"/>
</dbReference>
<proteinExistence type="predicted"/>
<feature type="compositionally biased region" description="Low complexity" evidence="1">
    <location>
        <begin position="1096"/>
        <end position="1119"/>
    </location>
</feature>
<feature type="compositionally biased region" description="Polar residues" evidence="1">
    <location>
        <begin position="746"/>
        <end position="759"/>
    </location>
</feature>
<feature type="non-terminal residue" evidence="3">
    <location>
        <position position="1432"/>
    </location>
</feature>
<dbReference type="GO" id="GO:0051639">
    <property type="term" value="P:actin filament network formation"/>
    <property type="evidence" value="ECO:0007669"/>
    <property type="project" value="TreeGrafter"/>
</dbReference>
<dbReference type="Gene3D" id="3.10.20.90">
    <property type="entry name" value="Phosphatidylinositol 3-kinase Catalytic Subunit, Chain A, domain 1"/>
    <property type="match status" value="1"/>
</dbReference>
<feature type="region of interest" description="Disordered" evidence="1">
    <location>
        <begin position="1010"/>
        <end position="1035"/>
    </location>
</feature>
<dbReference type="PANTHER" id="PTHR47008">
    <property type="entry name" value="PROTEIN CORDON-BLEU"/>
    <property type="match status" value="1"/>
</dbReference>
<dbReference type="GO" id="GO:0001726">
    <property type="term" value="C:ruffle"/>
    <property type="evidence" value="ECO:0007669"/>
    <property type="project" value="TreeGrafter"/>
</dbReference>
<feature type="compositionally biased region" description="Basic and acidic residues" evidence="1">
    <location>
        <begin position="801"/>
        <end position="817"/>
    </location>
</feature>
<feature type="region of interest" description="Disordered" evidence="1">
    <location>
        <begin position="801"/>
        <end position="831"/>
    </location>
</feature>
<feature type="compositionally biased region" description="Polar residues" evidence="1">
    <location>
        <begin position="1010"/>
        <end position="1020"/>
    </location>
</feature>
<feature type="compositionally biased region" description="Basic and acidic residues" evidence="1">
    <location>
        <begin position="507"/>
        <end position="522"/>
    </location>
</feature>
<dbReference type="InterPro" id="IPR003124">
    <property type="entry name" value="WH2_dom"/>
</dbReference>
<comment type="caution">
    <text evidence="3">The sequence shown here is derived from an EMBL/GenBank/DDBJ whole genome shotgun (WGS) entry which is preliminary data.</text>
</comment>
<name>A0A8S4BTM9_9TELE</name>
<feature type="region of interest" description="Disordered" evidence="1">
    <location>
        <begin position="923"/>
        <end position="950"/>
    </location>
</feature>
<accession>A0A8S4BTM9</accession>
<dbReference type="GO" id="GO:0005886">
    <property type="term" value="C:plasma membrane"/>
    <property type="evidence" value="ECO:0007669"/>
    <property type="project" value="TreeGrafter"/>
</dbReference>
<feature type="compositionally biased region" description="Low complexity" evidence="1">
    <location>
        <begin position="589"/>
        <end position="604"/>
    </location>
</feature>
<organism evidence="3 4">
    <name type="scientific">Menidia menidia</name>
    <name type="common">Atlantic silverside</name>
    <dbReference type="NCBI Taxonomy" id="238744"/>
    <lineage>
        <taxon>Eukaryota</taxon>
        <taxon>Metazoa</taxon>
        <taxon>Chordata</taxon>
        <taxon>Craniata</taxon>
        <taxon>Vertebrata</taxon>
        <taxon>Euteleostomi</taxon>
        <taxon>Actinopterygii</taxon>
        <taxon>Neopterygii</taxon>
        <taxon>Teleostei</taxon>
        <taxon>Neoteleostei</taxon>
        <taxon>Acanthomorphata</taxon>
        <taxon>Ovalentaria</taxon>
        <taxon>Atherinomorphae</taxon>
        <taxon>Atheriniformes</taxon>
        <taxon>Atherinopsidae</taxon>
        <taxon>Menidiinae</taxon>
        <taxon>Menidia</taxon>
    </lineage>
</organism>
<evidence type="ECO:0000256" key="1">
    <source>
        <dbReference type="SAM" id="MobiDB-lite"/>
    </source>
</evidence>
<keyword evidence="4" id="KW-1185">Reference proteome</keyword>
<feature type="region of interest" description="Disordered" evidence="1">
    <location>
        <begin position="313"/>
        <end position="388"/>
    </location>
</feature>
<feature type="compositionally biased region" description="Pro residues" evidence="1">
    <location>
        <begin position="40"/>
        <end position="50"/>
    </location>
</feature>
<protein>
    <submittedName>
        <fullName evidence="3">(Atlantic silverside) hypothetical protein</fullName>
    </submittedName>
</protein>
<dbReference type="InterPro" id="IPR019025">
    <property type="entry name" value="Cordon-bleu_ubiquitin_domain"/>
</dbReference>
<feature type="domain" description="WH2" evidence="2">
    <location>
        <begin position="1315"/>
        <end position="1335"/>
    </location>
</feature>
<gene>
    <name evidence="3" type="ORF">MMEN_LOCUS19872</name>
</gene>
<dbReference type="GO" id="GO:0043025">
    <property type="term" value="C:neuronal cell body"/>
    <property type="evidence" value="ECO:0007669"/>
    <property type="project" value="TreeGrafter"/>
</dbReference>
<dbReference type="SMART" id="SM00246">
    <property type="entry name" value="WH2"/>
    <property type="match status" value="3"/>
</dbReference>
<dbReference type="EMBL" id="CAJRST010038888">
    <property type="protein sequence ID" value="CAG6015875.1"/>
    <property type="molecule type" value="Genomic_DNA"/>
</dbReference>
<feature type="compositionally biased region" description="Basic and acidic residues" evidence="1">
    <location>
        <begin position="760"/>
        <end position="780"/>
    </location>
</feature>
<dbReference type="GO" id="GO:0048471">
    <property type="term" value="C:perinuclear region of cytoplasm"/>
    <property type="evidence" value="ECO:0007669"/>
    <property type="project" value="TreeGrafter"/>
</dbReference>